<dbReference type="STRING" id="192903.SAMN04488513_102710"/>
<evidence type="ECO:0000313" key="2">
    <source>
        <dbReference type="Proteomes" id="UP000184543"/>
    </source>
</evidence>
<accession>A0A1M6G7L8</accession>
<gene>
    <name evidence="1" type="ORF">SAMN04488513_102710</name>
</gene>
<proteinExistence type="predicted"/>
<keyword evidence="2" id="KW-1185">Reference proteome</keyword>
<dbReference type="Proteomes" id="UP000184543">
    <property type="component" value="Unassembled WGS sequence"/>
</dbReference>
<reference evidence="2" key="1">
    <citation type="submission" date="2016-11" db="EMBL/GenBank/DDBJ databases">
        <authorList>
            <person name="Varghese N."/>
            <person name="Submissions S."/>
        </authorList>
    </citation>
    <scope>NUCLEOTIDE SEQUENCE [LARGE SCALE GENOMIC DNA]</scope>
    <source>
        <strain evidence="2">DSM 19858</strain>
    </source>
</reference>
<name>A0A1M6G7L8_9FLAO</name>
<protein>
    <submittedName>
        <fullName evidence="1">Uncharacterized protein</fullName>
    </submittedName>
</protein>
<organism evidence="1 2">
    <name type="scientific">Pseudozobellia thermophila</name>
    <dbReference type="NCBI Taxonomy" id="192903"/>
    <lineage>
        <taxon>Bacteria</taxon>
        <taxon>Pseudomonadati</taxon>
        <taxon>Bacteroidota</taxon>
        <taxon>Flavobacteriia</taxon>
        <taxon>Flavobacteriales</taxon>
        <taxon>Flavobacteriaceae</taxon>
        <taxon>Pseudozobellia</taxon>
    </lineage>
</organism>
<dbReference type="AlphaFoldDB" id="A0A1M6G7L8"/>
<sequence length="79" mass="8942">MEVNYGPRAHGDRLSNFALYIKSLVDDKAACRLYIGVCSAWDIGRGILYKKSAKYVKVYTYGIFLSMGNRCLNFTYGSK</sequence>
<dbReference type="EMBL" id="FQYU01000002">
    <property type="protein sequence ID" value="SHJ05960.1"/>
    <property type="molecule type" value="Genomic_DNA"/>
</dbReference>
<evidence type="ECO:0000313" key="1">
    <source>
        <dbReference type="EMBL" id="SHJ05960.1"/>
    </source>
</evidence>